<dbReference type="PANTHER" id="PTHR43692">
    <property type="entry name" value="UDP-N-ACETYLMURAMOYLALANINE--D-GLUTAMATE LIGASE"/>
    <property type="match status" value="1"/>
</dbReference>
<dbReference type="RefSeq" id="WP_109038431.1">
    <property type="nucleotide sequence ID" value="NZ_CP029210.1"/>
</dbReference>
<evidence type="ECO:0000256" key="1">
    <source>
        <dbReference type="ARBA" id="ARBA00004496"/>
    </source>
</evidence>
<dbReference type="HAMAP" id="MF_00639">
    <property type="entry name" value="MurD"/>
    <property type="match status" value="1"/>
</dbReference>
<dbReference type="PANTHER" id="PTHR43692:SF1">
    <property type="entry name" value="UDP-N-ACETYLMURAMOYLALANINE--D-GLUTAMATE LIGASE"/>
    <property type="match status" value="1"/>
</dbReference>
<dbReference type="EC" id="6.3.2.9" evidence="7 8"/>
<feature type="binding site" evidence="7">
    <location>
        <begin position="127"/>
        <end position="133"/>
    </location>
    <ligand>
        <name>ATP</name>
        <dbReference type="ChEBI" id="CHEBI:30616"/>
    </ligand>
</feature>
<comment type="function">
    <text evidence="7 8">Cell wall formation. Catalyzes the addition of glutamate to the nucleotide precursor UDP-N-acetylmuramoyl-L-alanine (UMA).</text>
</comment>
<organism evidence="12 13">
    <name type="scientific">Aquabacterium olei</name>
    <dbReference type="NCBI Taxonomy" id="1296669"/>
    <lineage>
        <taxon>Bacteria</taxon>
        <taxon>Pseudomonadati</taxon>
        <taxon>Pseudomonadota</taxon>
        <taxon>Betaproteobacteria</taxon>
        <taxon>Burkholderiales</taxon>
        <taxon>Aquabacterium</taxon>
    </lineage>
</organism>
<accession>A0A2U8FWN7</accession>
<name>A0A2U8FWN7_9BURK</name>
<evidence type="ECO:0000259" key="10">
    <source>
        <dbReference type="Pfam" id="PF02875"/>
    </source>
</evidence>
<feature type="domain" description="Mur ligase C-terminal" evidence="10">
    <location>
        <begin position="431"/>
        <end position="555"/>
    </location>
</feature>
<evidence type="ECO:0000256" key="9">
    <source>
        <dbReference type="SAM" id="MobiDB-lite"/>
    </source>
</evidence>
<dbReference type="NCBIfam" id="TIGR01087">
    <property type="entry name" value="murD"/>
    <property type="match status" value="1"/>
</dbReference>
<feature type="domain" description="Mur ligase central" evidence="11">
    <location>
        <begin position="245"/>
        <end position="325"/>
    </location>
</feature>
<evidence type="ECO:0000256" key="8">
    <source>
        <dbReference type="RuleBase" id="RU003664"/>
    </source>
</evidence>
<dbReference type="SUPFAM" id="SSF53623">
    <property type="entry name" value="MurD-like peptide ligases, catalytic domain"/>
    <property type="match status" value="1"/>
</dbReference>
<dbReference type="Gene3D" id="3.40.50.720">
    <property type="entry name" value="NAD(P)-binding Rossmann-like Domain"/>
    <property type="match status" value="1"/>
</dbReference>
<keyword evidence="7 8" id="KW-0573">Peptidoglycan synthesis</keyword>
<keyword evidence="5 7" id="KW-0547">Nucleotide-binding</keyword>
<dbReference type="Gene3D" id="3.90.190.20">
    <property type="entry name" value="Mur ligase, C-terminal domain"/>
    <property type="match status" value="1"/>
</dbReference>
<feature type="region of interest" description="Disordered" evidence="9">
    <location>
        <begin position="207"/>
        <end position="231"/>
    </location>
</feature>
<dbReference type="GO" id="GO:0008764">
    <property type="term" value="F:UDP-N-acetylmuramoylalanine-D-glutamate ligase activity"/>
    <property type="evidence" value="ECO:0007669"/>
    <property type="project" value="UniProtKB-UniRule"/>
</dbReference>
<evidence type="ECO:0000256" key="3">
    <source>
        <dbReference type="ARBA" id="ARBA00022490"/>
    </source>
</evidence>
<dbReference type="SUPFAM" id="SSF53244">
    <property type="entry name" value="MurD-like peptide ligases, peptide-binding domain"/>
    <property type="match status" value="1"/>
</dbReference>
<dbReference type="GO" id="GO:0051301">
    <property type="term" value="P:cell division"/>
    <property type="evidence" value="ECO:0007669"/>
    <property type="project" value="UniProtKB-KW"/>
</dbReference>
<dbReference type="InterPro" id="IPR004101">
    <property type="entry name" value="Mur_ligase_C"/>
</dbReference>
<evidence type="ECO:0000256" key="6">
    <source>
        <dbReference type="ARBA" id="ARBA00022840"/>
    </source>
</evidence>
<dbReference type="Pfam" id="PF21799">
    <property type="entry name" value="MurD-like_N"/>
    <property type="match status" value="1"/>
</dbReference>
<evidence type="ECO:0000256" key="5">
    <source>
        <dbReference type="ARBA" id="ARBA00022741"/>
    </source>
</evidence>
<protein>
    <recommendedName>
        <fullName evidence="7 8">UDP-N-acetylmuramoylalanine--D-glutamate ligase</fullName>
        <ecNumber evidence="7 8">6.3.2.9</ecNumber>
    </recommendedName>
    <alternativeName>
        <fullName evidence="7">D-glutamic acid-adding enzyme</fullName>
    </alternativeName>
    <alternativeName>
        <fullName evidence="7">UDP-N-acetylmuramoyl-L-alanyl-D-glutamate synthetase</fullName>
    </alternativeName>
</protein>
<dbReference type="OrthoDB" id="9809796at2"/>
<evidence type="ECO:0000259" key="11">
    <source>
        <dbReference type="Pfam" id="PF08245"/>
    </source>
</evidence>
<evidence type="ECO:0000256" key="4">
    <source>
        <dbReference type="ARBA" id="ARBA00022598"/>
    </source>
</evidence>
<dbReference type="GO" id="GO:0005524">
    <property type="term" value="F:ATP binding"/>
    <property type="evidence" value="ECO:0007669"/>
    <property type="project" value="UniProtKB-UniRule"/>
</dbReference>
<dbReference type="Pfam" id="PF02875">
    <property type="entry name" value="Mur_ligase_C"/>
    <property type="match status" value="1"/>
</dbReference>
<sequence>MHYLKDLTVLILGLGDSGLAMARWCARCGSTVRVADTRATPPQAATLARDVPGATLHHGLDASLLDGVQLVLKSPGLAPNAPDVAALCARADEQGIPVRGELSLFATALADLKTDLGYAPKVLAITGTNGKTTTTSLTAQLCERAGLRVGLAGNIGPTLLDTLSEALDAEPPRDVPVDAEPGEAIAAQAGTPSDEVVAATAEEALDADGEGAGEATPPLSDDADAPLIELTPPPPAAPVFEVLPDVWVLELSSFQLDGVSNFEPSAAVVLNITQDHLDWHGSMAAYAAAKARIFGKQGVMVLNRDDETVMAMLPPPEVVKSGVRGRPAKRVERASVHFGLDVPRRPGDFGLVTESGMAWLVRALEADPTIKRKKGEEEEIVLQRLMPADALRIRGRHNASNALAALALTTAVGCPLAPMLHGLREYRGEPHRVEHVATVAGVDAIDDSKGTNVGATVAALTGLGSDLSPGTLIVILGGDGKGQDFGPLREPVARHARAVALIGRDAEAIEAVLQGAETPQGEPLPMARHASLEDATRWAFAQAREGDAVLLSPACASLDMFRNYAHRAEVFVTTVQALAADRGDVA</sequence>
<evidence type="ECO:0000256" key="2">
    <source>
        <dbReference type="ARBA" id="ARBA00004752"/>
    </source>
</evidence>
<keyword evidence="7 8" id="KW-0132">Cell division</keyword>
<dbReference type="InterPro" id="IPR005762">
    <property type="entry name" value="MurD"/>
</dbReference>
<gene>
    <name evidence="7 12" type="primary">murD</name>
    <name evidence="12" type="ORF">DEH84_15420</name>
</gene>
<dbReference type="InterPro" id="IPR013221">
    <property type="entry name" value="Mur_ligase_cen"/>
</dbReference>
<keyword evidence="7 8" id="KW-0961">Cell wall biogenesis/degradation</keyword>
<dbReference type="KEGG" id="aon:DEH84_15420"/>
<dbReference type="GO" id="GO:0008360">
    <property type="term" value="P:regulation of cell shape"/>
    <property type="evidence" value="ECO:0007669"/>
    <property type="project" value="UniProtKB-KW"/>
</dbReference>
<evidence type="ECO:0000256" key="7">
    <source>
        <dbReference type="HAMAP-Rule" id="MF_00639"/>
    </source>
</evidence>
<keyword evidence="4 7" id="KW-0436">Ligase</keyword>
<dbReference type="EMBL" id="CP029210">
    <property type="protein sequence ID" value="AWI55317.1"/>
    <property type="molecule type" value="Genomic_DNA"/>
</dbReference>
<keyword evidence="6 7" id="KW-0067">ATP-binding</keyword>
<proteinExistence type="inferred from homology"/>
<keyword evidence="13" id="KW-1185">Reference proteome</keyword>
<dbReference type="GO" id="GO:0009252">
    <property type="term" value="P:peptidoglycan biosynthetic process"/>
    <property type="evidence" value="ECO:0007669"/>
    <property type="project" value="UniProtKB-UniRule"/>
</dbReference>
<dbReference type="Gene3D" id="3.40.1190.10">
    <property type="entry name" value="Mur-like, catalytic domain"/>
    <property type="match status" value="1"/>
</dbReference>
<dbReference type="GO" id="GO:0005737">
    <property type="term" value="C:cytoplasm"/>
    <property type="evidence" value="ECO:0007669"/>
    <property type="project" value="UniProtKB-SubCell"/>
</dbReference>
<dbReference type="InterPro" id="IPR036615">
    <property type="entry name" value="Mur_ligase_C_dom_sf"/>
</dbReference>
<dbReference type="Proteomes" id="UP000244892">
    <property type="component" value="Chromosome"/>
</dbReference>
<dbReference type="AlphaFoldDB" id="A0A2U8FWN7"/>
<comment type="catalytic activity">
    <reaction evidence="7 8">
        <text>UDP-N-acetyl-alpha-D-muramoyl-L-alanine + D-glutamate + ATP = UDP-N-acetyl-alpha-D-muramoyl-L-alanyl-D-glutamate + ADP + phosphate + H(+)</text>
        <dbReference type="Rhea" id="RHEA:16429"/>
        <dbReference type="ChEBI" id="CHEBI:15378"/>
        <dbReference type="ChEBI" id="CHEBI:29986"/>
        <dbReference type="ChEBI" id="CHEBI:30616"/>
        <dbReference type="ChEBI" id="CHEBI:43474"/>
        <dbReference type="ChEBI" id="CHEBI:83898"/>
        <dbReference type="ChEBI" id="CHEBI:83900"/>
        <dbReference type="ChEBI" id="CHEBI:456216"/>
        <dbReference type="EC" id="6.3.2.9"/>
    </reaction>
</comment>
<comment type="subcellular location">
    <subcellularLocation>
        <location evidence="1 7 8">Cytoplasm</location>
    </subcellularLocation>
</comment>
<keyword evidence="7 8" id="KW-0131">Cell cycle</keyword>
<dbReference type="GO" id="GO:0071555">
    <property type="term" value="P:cell wall organization"/>
    <property type="evidence" value="ECO:0007669"/>
    <property type="project" value="UniProtKB-KW"/>
</dbReference>
<comment type="similarity">
    <text evidence="7">Belongs to the MurCDEF family.</text>
</comment>
<comment type="pathway">
    <text evidence="2 7 8">Cell wall biogenesis; peptidoglycan biosynthesis.</text>
</comment>
<keyword evidence="3 7" id="KW-0963">Cytoplasm</keyword>
<keyword evidence="7 8" id="KW-0133">Cell shape</keyword>
<evidence type="ECO:0000313" key="13">
    <source>
        <dbReference type="Proteomes" id="UP000244892"/>
    </source>
</evidence>
<evidence type="ECO:0000313" key="12">
    <source>
        <dbReference type="EMBL" id="AWI55317.1"/>
    </source>
</evidence>
<dbReference type="Pfam" id="PF08245">
    <property type="entry name" value="Mur_ligase_M"/>
    <property type="match status" value="2"/>
</dbReference>
<feature type="domain" description="Mur ligase central" evidence="11">
    <location>
        <begin position="125"/>
        <end position="156"/>
    </location>
</feature>
<dbReference type="UniPathway" id="UPA00219"/>
<reference evidence="12 13" key="1">
    <citation type="submission" date="2018-05" db="EMBL/GenBank/DDBJ databases">
        <title>complete genome sequence of Aquabacterium olei NBRC 110486.</title>
        <authorList>
            <person name="Tang B."/>
            <person name="Chang J."/>
            <person name="Zhang L."/>
            <person name="Yang H."/>
        </authorList>
    </citation>
    <scope>NUCLEOTIDE SEQUENCE [LARGE SCALE GENOMIC DNA]</scope>
    <source>
        <strain evidence="12 13">NBRC 110486</strain>
    </source>
</reference>
<dbReference type="InterPro" id="IPR036565">
    <property type="entry name" value="Mur-like_cat_sf"/>
</dbReference>
<dbReference type="SUPFAM" id="SSF51984">
    <property type="entry name" value="MurCD N-terminal domain"/>
    <property type="match status" value="1"/>
</dbReference>